<protein>
    <recommendedName>
        <fullName evidence="4">C2H2-type domain-containing protein</fullName>
    </recommendedName>
</protein>
<organism evidence="5">
    <name type="scientific">Edafosvirus sp</name>
    <dbReference type="NCBI Taxonomy" id="2487765"/>
    <lineage>
        <taxon>Viruses</taxon>
        <taxon>Varidnaviria</taxon>
        <taxon>Bamfordvirae</taxon>
        <taxon>Nucleocytoviricota</taxon>
        <taxon>Megaviricetes</taxon>
        <taxon>Imitervirales</taxon>
        <taxon>Mimiviridae</taxon>
        <taxon>Klosneuvirinae</taxon>
    </lineage>
</organism>
<reference evidence="5" key="1">
    <citation type="submission" date="2018-10" db="EMBL/GenBank/DDBJ databases">
        <title>Hidden diversity of soil giant viruses.</title>
        <authorList>
            <person name="Schulz F."/>
            <person name="Alteio L."/>
            <person name="Goudeau D."/>
            <person name="Ryan E.M."/>
            <person name="Malmstrom R.R."/>
            <person name="Blanchard J."/>
            <person name="Woyke T."/>
        </authorList>
    </citation>
    <scope>NUCLEOTIDE SEQUENCE</scope>
    <source>
        <strain evidence="5">EDV1</strain>
    </source>
</reference>
<dbReference type="InterPro" id="IPR003615">
    <property type="entry name" value="HNH_nuc"/>
</dbReference>
<sequence length="404" mass="47586">MDEDIFEILEYSFPDGIKMTIAGSQYFRCKNMPESNLYRLSDFKCPRWINNNGIFDERGYKINHIKERILGGSDDINNLQALCIDCHKYKTKDFVQSIELKQVKQSKHMMKIQNTQTQVEILKYHRKNRTMHEYIIALLIDSYKENINEPTILCINIDKVSYDRMMSFLVNYECHCIKLDVGKKKHLKKVEEKEREEKANSETFSCSDCGQEYKHATSLSRHKKNGCNKKKASDNNEFIKTLVDGILKEKEEKEQLYNQIIKEKDKTIEEKDKTIEKKDKTIEETKNELKYIHKQYENTNNFIQQSFSFIITHIVPPEIATGEEPYTIIYDDSENSDSDDDFENNDSYDDRSNDNNSDEDESDANNDTAIDNEDDDAVKTITIRFKDLAYHYEKKLYATILLKK</sequence>
<name>A0A3G4ZSK1_9VIRU</name>
<keyword evidence="1" id="KW-0862">Zinc</keyword>
<evidence type="ECO:0000256" key="1">
    <source>
        <dbReference type="PROSITE-ProRule" id="PRU00042"/>
    </source>
</evidence>
<feature type="coiled-coil region" evidence="2">
    <location>
        <begin position="246"/>
        <end position="288"/>
    </location>
</feature>
<gene>
    <name evidence="5" type="ORF">Edafosvirus2_71</name>
</gene>
<evidence type="ECO:0000259" key="4">
    <source>
        <dbReference type="PROSITE" id="PS50157"/>
    </source>
</evidence>
<evidence type="ECO:0000256" key="2">
    <source>
        <dbReference type="SAM" id="Coils"/>
    </source>
</evidence>
<dbReference type="GO" id="GO:0003676">
    <property type="term" value="F:nucleic acid binding"/>
    <property type="evidence" value="ECO:0007669"/>
    <property type="project" value="InterPro"/>
</dbReference>
<dbReference type="PROSITE" id="PS50157">
    <property type="entry name" value="ZINC_FINGER_C2H2_2"/>
    <property type="match status" value="1"/>
</dbReference>
<dbReference type="InterPro" id="IPR013087">
    <property type="entry name" value="Znf_C2H2_type"/>
</dbReference>
<feature type="domain" description="C2H2-type" evidence="4">
    <location>
        <begin position="204"/>
        <end position="231"/>
    </location>
</feature>
<feature type="compositionally biased region" description="Acidic residues" evidence="3">
    <location>
        <begin position="356"/>
        <end position="373"/>
    </location>
</feature>
<feature type="region of interest" description="Disordered" evidence="3">
    <location>
        <begin position="330"/>
        <end position="373"/>
    </location>
</feature>
<dbReference type="GO" id="GO:0008270">
    <property type="term" value="F:zinc ion binding"/>
    <property type="evidence" value="ECO:0007669"/>
    <property type="project" value="UniProtKB-KW"/>
</dbReference>
<dbReference type="GO" id="GO:0004519">
    <property type="term" value="F:endonuclease activity"/>
    <property type="evidence" value="ECO:0007669"/>
    <property type="project" value="InterPro"/>
</dbReference>
<proteinExistence type="predicted"/>
<keyword evidence="2" id="KW-0175">Coiled coil</keyword>
<dbReference type="CDD" id="cd00085">
    <property type="entry name" value="HNHc"/>
    <property type="match status" value="1"/>
</dbReference>
<evidence type="ECO:0000256" key="3">
    <source>
        <dbReference type="SAM" id="MobiDB-lite"/>
    </source>
</evidence>
<dbReference type="Gene3D" id="1.10.30.50">
    <property type="match status" value="1"/>
</dbReference>
<feature type="compositionally biased region" description="Acidic residues" evidence="3">
    <location>
        <begin position="331"/>
        <end position="347"/>
    </location>
</feature>
<dbReference type="SMART" id="SM00507">
    <property type="entry name" value="HNHc"/>
    <property type="match status" value="1"/>
</dbReference>
<dbReference type="EMBL" id="MK072067">
    <property type="protein sequence ID" value="AYV77892.1"/>
    <property type="molecule type" value="Genomic_DNA"/>
</dbReference>
<evidence type="ECO:0000313" key="5">
    <source>
        <dbReference type="EMBL" id="AYV77892.1"/>
    </source>
</evidence>
<accession>A0A3G4ZSK1</accession>
<dbReference type="Pfam" id="PF01844">
    <property type="entry name" value="HNH"/>
    <property type="match status" value="1"/>
</dbReference>
<dbReference type="InterPro" id="IPR002711">
    <property type="entry name" value="HNH"/>
</dbReference>
<keyword evidence="1" id="KW-0863">Zinc-finger</keyword>
<keyword evidence="1" id="KW-0479">Metal-binding</keyword>